<keyword evidence="3" id="KW-0133">Cell shape</keyword>
<feature type="transmembrane region" description="Helical" evidence="6">
    <location>
        <begin position="39"/>
        <end position="59"/>
    </location>
</feature>
<feature type="transmembrane region" description="Helical" evidence="6">
    <location>
        <begin position="242"/>
        <end position="262"/>
    </location>
</feature>
<evidence type="ECO:0000256" key="2">
    <source>
        <dbReference type="ARBA" id="ARBA00022692"/>
    </source>
</evidence>
<dbReference type="InterPro" id="IPR001182">
    <property type="entry name" value="FtsW/RodA"/>
</dbReference>
<evidence type="ECO:0000259" key="7">
    <source>
        <dbReference type="Pfam" id="PF00905"/>
    </source>
</evidence>
<evidence type="ECO:0000256" key="4">
    <source>
        <dbReference type="ARBA" id="ARBA00022989"/>
    </source>
</evidence>
<dbReference type="PANTHER" id="PTHR30627:SF24">
    <property type="entry name" value="PENICILLIN-BINDING PROTEIN 4B"/>
    <property type="match status" value="1"/>
</dbReference>
<keyword evidence="9" id="KW-0808">Transferase</keyword>
<dbReference type="Pfam" id="PF01098">
    <property type="entry name" value="FTSW_RODA_SPOVE"/>
    <property type="match status" value="1"/>
</dbReference>
<comment type="caution">
    <text evidence="9">The sequence shown here is derived from an EMBL/GenBank/DDBJ whole genome shotgun (WGS) entry which is preliminary data.</text>
</comment>
<feature type="transmembrane region" description="Helical" evidence="6">
    <location>
        <begin position="395"/>
        <end position="414"/>
    </location>
</feature>
<dbReference type="InterPro" id="IPR012338">
    <property type="entry name" value="Beta-lactam/transpept-like"/>
</dbReference>
<feature type="transmembrane region" description="Helical" evidence="6">
    <location>
        <begin position="449"/>
        <end position="472"/>
    </location>
</feature>
<dbReference type="GO" id="GO:0008658">
    <property type="term" value="F:penicillin binding"/>
    <property type="evidence" value="ECO:0007669"/>
    <property type="project" value="InterPro"/>
</dbReference>
<dbReference type="GO" id="GO:0071555">
    <property type="term" value="P:cell wall organization"/>
    <property type="evidence" value="ECO:0007669"/>
    <property type="project" value="TreeGrafter"/>
</dbReference>
<gene>
    <name evidence="9" type="ORF">E5982_07850</name>
</gene>
<name>A0A4T9T724_9ACTN</name>
<keyword evidence="2 6" id="KW-0812">Transmembrane</keyword>
<comment type="subcellular location">
    <subcellularLocation>
        <location evidence="1">Membrane</location>
        <topology evidence="1">Multi-pass membrane protein</topology>
    </subcellularLocation>
</comment>
<dbReference type="InterPro" id="IPR050515">
    <property type="entry name" value="Beta-lactam/transpept"/>
</dbReference>
<feature type="transmembrane region" description="Helical" evidence="6">
    <location>
        <begin position="122"/>
        <end position="140"/>
    </location>
</feature>
<evidence type="ECO:0000313" key="10">
    <source>
        <dbReference type="Proteomes" id="UP000309454"/>
    </source>
</evidence>
<dbReference type="SUPFAM" id="SSF56601">
    <property type="entry name" value="beta-lactamase/transpeptidase-like"/>
    <property type="match status" value="1"/>
</dbReference>
<keyword evidence="4 6" id="KW-1133">Transmembrane helix</keyword>
<dbReference type="GO" id="GO:0051301">
    <property type="term" value="P:cell division"/>
    <property type="evidence" value="ECO:0007669"/>
    <property type="project" value="InterPro"/>
</dbReference>
<feature type="transmembrane region" description="Helical" evidence="6">
    <location>
        <begin position="7"/>
        <end position="27"/>
    </location>
</feature>
<dbReference type="InterPro" id="IPR054120">
    <property type="entry name" value="PBPA_dimer"/>
</dbReference>
<organism evidence="9 10">
    <name type="scientific">Parvibacter caecicola</name>
    <dbReference type="NCBI Taxonomy" id="747645"/>
    <lineage>
        <taxon>Bacteria</taxon>
        <taxon>Bacillati</taxon>
        <taxon>Actinomycetota</taxon>
        <taxon>Coriobacteriia</taxon>
        <taxon>Coriobacteriales</taxon>
        <taxon>Coriobacteriaceae</taxon>
        <taxon>Parvibacter</taxon>
    </lineage>
</organism>
<dbReference type="GO" id="GO:0016740">
    <property type="term" value="F:transferase activity"/>
    <property type="evidence" value="ECO:0007669"/>
    <property type="project" value="UniProtKB-KW"/>
</dbReference>
<dbReference type="Pfam" id="PF00905">
    <property type="entry name" value="Transpeptidase"/>
    <property type="match status" value="1"/>
</dbReference>
<proteinExistence type="predicted"/>
<dbReference type="RefSeq" id="WP_136846038.1">
    <property type="nucleotide sequence ID" value="NZ_CAOKAH010000021.1"/>
</dbReference>
<evidence type="ECO:0000256" key="1">
    <source>
        <dbReference type="ARBA" id="ARBA00004141"/>
    </source>
</evidence>
<feature type="transmembrane region" description="Helical" evidence="6">
    <location>
        <begin position="331"/>
        <end position="350"/>
    </location>
</feature>
<evidence type="ECO:0000256" key="6">
    <source>
        <dbReference type="SAM" id="Phobius"/>
    </source>
</evidence>
<dbReference type="GO" id="GO:0071972">
    <property type="term" value="F:peptidoglycan L,D-transpeptidase activity"/>
    <property type="evidence" value="ECO:0007669"/>
    <property type="project" value="TreeGrafter"/>
</dbReference>
<dbReference type="AlphaFoldDB" id="A0A4T9T724"/>
<feature type="transmembrane region" description="Helical" evidence="6">
    <location>
        <begin position="92"/>
        <end position="110"/>
    </location>
</feature>
<dbReference type="Proteomes" id="UP000309454">
    <property type="component" value="Unassembled WGS sequence"/>
</dbReference>
<dbReference type="EMBL" id="SSTM01000005">
    <property type="protein sequence ID" value="TJW09977.1"/>
    <property type="molecule type" value="Genomic_DNA"/>
</dbReference>
<feature type="transmembrane region" description="Helical" evidence="6">
    <location>
        <begin position="362"/>
        <end position="383"/>
    </location>
</feature>
<accession>A0A4T9T724</accession>
<dbReference type="InterPro" id="IPR001460">
    <property type="entry name" value="PCN-bd_Tpept"/>
</dbReference>
<reference evidence="9 10" key="1">
    <citation type="submission" date="2019-04" db="EMBL/GenBank/DDBJ databases">
        <title>Microbes associate with the intestines of laboratory mice.</title>
        <authorList>
            <person name="Navarre W."/>
            <person name="Wong E."/>
            <person name="Huang K.C."/>
            <person name="Tropini C."/>
            <person name="Ng K."/>
            <person name="Yu B."/>
        </authorList>
    </citation>
    <scope>NUCLEOTIDE SEQUENCE [LARGE SCALE GENOMIC DNA]</scope>
    <source>
        <strain evidence="9 10">NM48_B13</strain>
    </source>
</reference>
<keyword evidence="10" id="KW-1185">Reference proteome</keyword>
<dbReference type="GO" id="GO:0005886">
    <property type="term" value="C:plasma membrane"/>
    <property type="evidence" value="ECO:0007669"/>
    <property type="project" value="TreeGrafter"/>
</dbReference>
<evidence type="ECO:0000256" key="3">
    <source>
        <dbReference type="ARBA" id="ARBA00022960"/>
    </source>
</evidence>
<keyword evidence="5 6" id="KW-0472">Membrane</keyword>
<evidence type="ECO:0000313" key="9">
    <source>
        <dbReference type="EMBL" id="TJW09977.1"/>
    </source>
</evidence>
<feature type="transmembrane region" description="Helical" evidence="6">
    <location>
        <begin position="220"/>
        <end position="237"/>
    </location>
</feature>
<feature type="transmembrane region" description="Helical" evidence="6">
    <location>
        <begin position="197"/>
        <end position="214"/>
    </location>
</feature>
<feature type="transmembrane region" description="Helical" evidence="6">
    <location>
        <begin position="66"/>
        <end position="86"/>
    </location>
</feature>
<dbReference type="OrthoDB" id="9766847at2"/>
<evidence type="ECO:0000259" key="8">
    <source>
        <dbReference type="Pfam" id="PF21922"/>
    </source>
</evidence>
<dbReference type="Gene3D" id="3.40.710.10">
    <property type="entry name" value="DD-peptidase/beta-lactamase superfamily"/>
    <property type="match status" value="1"/>
</dbReference>
<protein>
    <submittedName>
        <fullName evidence="9">Peptidoglycan glycosyltransferase</fullName>
    </submittedName>
</protein>
<sequence length="920" mass="97135">MTRRNLELLLLVIAAPLVIVLFAMLLIHDGMVVTVENLAVPLGIFGAFLVAHIAVRIFAPAADPAILPITFALSTIGIAFVTRIVPDMAVRQLMWLYAGIACMVLVLVFLKNIDRLAQYKYVLVLLGILLLLSPMLPVVGTEINGSRLWLRVGSFSFQPGELAKICIVLFLAGYLALNRELLSVFTWRVGPFWLPDLRTLMPMVVMWLLAFMVVVLEKDLGLALVLFAVFLVMLYCATGKKLYVVTGLLMAAVAAVALYGLFSHVQLRVSIWMDPFADAQNTSYQLAQCLFSIADGGMFGTGIGRGLGADIPIPYAYNDAIFAVIAEESGLLGAAGILLLYLSFAIRGMVVAARAKSDVSSLIAVGLTSVIVLQAFIIVGGITDLIPLTGITLPFIAQGGSSLLSSFIIVGILLRCGDEGPGSTQELMQTTGSISSNSVLGRVALGKRLTATMIFLSLLFVALVANLTWWMVINADNIQQMPGNGHTLAKQAEAERGTISTYDGVVLAQSIEENGHFQRVYPAGTLASHIVGYASQQYGTAGIEAAYNETLQGNQDFATWSDALNMLAGVGNPGNDVTLTINSKIQQAAQDALEGNVGACVVIDPKTGAMLGLASAPTYDAADFERLLSDAATNSSDSSALFNRATQALYAPGSTFKIVSLTAALEDGVATLDSTYDSPASIDIGNADVTNARDIAYGNITLARALEVSSNTVFGQVGEQLGAERLVTAAESFGFNGNPNFTLPLAKSLMPVPSEMTTWETAWAACGEPVGEHESPAGPQATVLEMALAGCAIANNGTIMTPYLVDGIYNANGERSFSPTPTVFKQATSAQTAQQVRDAMLGVVTNGTGYPAAINGVEVAGKTGTAENGDGTTNMWFVGMAPADNPQVVVAIVIEKGENSIAAYKAKDVLETSLALYGLL</sequence>
<feature type="transmembrane region" description="Helical" evidence="6">
    <location>
        <begin position="160"/>
        <end position="177"/>
    </location>
</feature>
<dbReference type="GO" id="GO:0008360">
    <property type="term" value="P:regulation of cell shape"/>
    <property type="evidence" value="ECO:0007669"/>
    <property type="project" value="UniProtKB-KW"/>
</dbReference>
<dbReference type="Gene3D" id="3.90.1310.10">
    <property type="entry name" value="Penicillin-binding protein 2a (Domain 2)"/>
    <property type="match status" value="1"/>
</dbReference>
<evidence type="ECO:0000256" key="5">
    <source>
        <dbReference type="ARBA" id="ARBA00023136"/>
    </source>
</evidence>
<dbReference type="PANTHER" id="PTHR30627">
    <property type="entry name" value="PEPTIDOGLYCAN D,D-TRANSPEPTIDASE"/>
    <property type="match status" value="1"/>
</dbReference>
<feature type="domain" description="Penicillin-binding protein transpeptidase" evidence="7">
    <location>
        <begin position="598"/>
        <end position="905"/>
    </location>
</feature>
<dbReference type="Pfam" id="PF21922">
    <property type="entry name" value="PBP_dimer_2"/>
    <property type="match status" value="1"/>
</dbReference>
<feature type="domain" description="Penicillin binding protein A dimerisation" evidence="8">
    <location>
        <begin position="496"/>
        <end position="577"/>
    </location>
</feature>